<keyword evidence="2" id="KW-0808">Transferase</keyword>
<reference evidence="2 3" key="1">
    <citation type="journal article" date="2017" name="Nat. Microbiol.">
        <title>Natural product diversity associated with the nematode symbionts Photorhabdus and Xenorhabdus.</title>
        <authorList>
            <person name="Tobias N.J."/>
            <person name="Wolff H."/>
            <person name="Djahanschiri B."/>
            <person name="Grundmann F."/>
            <person name="Kronenwerth M."/>
            <person name="Shi Y.M."/>
            <person name="Simonyi S."/>
            <person name="Grun P."/>
            <person name="Shapiro-Ilan D."/>
            <person name="Pidot S.J."/>
            <person name="Stinear T.P."/>
            <person name="Ebersberger I."/>
            <person name="Bode H.B."/>
        </authorList>
    </citation>
    <scope>NUCLEOTIDE SEQUENCE [LARGE SCALE GENOMIC DNA]</scope>
    <source>
        <strain evidence="2 3">DSM 17902</strain>
    </source>
</reference>
<proteinExistence type="predicted"/>
<dbReference type="EMBL" id="NITZ01000002">
    <property type="protein sequence ID" value="PHM50318.1"/>
    <property type="molecule type" value="Genomic_DNA"/>
</dbReference>
<evidence type="ECO:0000313" key="3">
    <source>
        <dbReference type="Proteomes" id="UP000221980"/>
    </source>
</evidence>
<gene>
    <name evidence="2" type="ORF">Xmir_00497</name>
</gene>
<name>A0A2D0JVH1_9GAMM</name>
<sequence length="186" mass="21696">MFSMRKATIEDAALLSQLLETSYRVHFSDLWYDRDELEEYITGECSVEQISTSLQSPDHTWFIAKSQQTISSDAGHFKTNYSDIIGFSKIVFNQPIPDTDCAGAYLHKLYLMPHLTGQKYGDQLFDHVVKLGQEQGQKWLWLEVLEQNESAIRFYVRKGMNWHKNIIFASPKQQSTMRIMTKKLIY</sequence>
<dbReference type="Proteomes" id="UP000221980">
    <property type="component" value="Unassembled WGS sequence"/>
</dbReference>
<keyword evidence="3" id="KW-1185">Reference proteome</keyword>
<organism evidence="2 3">
    <name type="scientific">Xenorhabdus miraniensis</name>
    <dbReference type="NCBI Taxonomy" id="351674"/>
    <lineage>
        <taxon>Bacteria</taxon>
        <taxon>Pseudomonadati</taxon>
        <taxon>Pseudomonadota</taxon>
        <taxon>Gammaproteobacteria</taxon>
        <taxon>Enterobacterales</taxon>
        <taxon>Morganellaceae</taxon>
        <taxon>Xenorhabdus</taxon>
    </lineage>
</organism>
<protein>
    <submittedName>
        <fullName evidence="2">GNAT family N-acetyltransferase</fullName>
    </submittedName>
</protein>
<dbReference type="InterPro" id="IPR016181">
    <property type="entry name" value="Acyl_CoA_acyltransferase"/>
</dbReference>
<dbReference type="RefSeq" id="WP_099112882.1">
    <property type="nucleotide sequence ID" value="NZ_CAWNQI010000051.1"/>
</dbReference>
<accession>A0A2D0JVH1</accession>
<dbReference type="GO" id="GO:0016747">
    <property type="term" value="F:acyltransferase activity, transferring groups other than amino-acyl groups"/>
    <property type="evidence" value="ECO:0007669"/>
    <property type="project" value="InterPro"/>
</dbReference>
<dbReference type="SUPFAM" id="SSF55729">
    <property type="entry name" value="Acyl-CoA N-acyltransferases (Nat)"/>
    <property type="match status" value="1"/>
</dbReference>
<dbReference type="Gene3D" id="3.40.630.30">
    <property type="match status" value="1"/>
</dbReference>
<dbReference type="PROSITE" id="PS51186">
    <property type="entry name" value="GNAT"/>
    <property type="match status" value="1"/>
</dbReference>
<evidence type="ECO:0000313" key="2">
    <source>
        <dbReference type="EMBL" id="PHM50318.1"/>
    </source>
</evidence>
<feature type="domain" description="N-acetyltransferase" evidence="1">
    <location>
        <begin position="2"/>
        <end position="185"/>
    </location>
</feature>
<dbReference type="Pfam" id="PF00583">
    <property type="entry name" value="Acetyltransf_1"/>
    <property type="match status" value="1"/>
</dbReference>
<dbReference type="InterPro" id="IPR000182">
    <property type="entry name" value="GNAT_dom"/>
</dbReference>
<dbReference type="CDD" id="cd04301">
    <property type="entry name" value="NAT_SF"/>
    <property type="match status" value="1"/>
</dbReference>
<comment type="caution">
    <text evidence="2">The sequence shown here is derived from an EMBL/GenBank/DDBJ whole genome shotgun (WGS) entry which is preliminary data.</text>
</comment>
<dbReference type="AlphaFoldDB" id="A0A2D0JVH1"/>
<dbReference type="OrthoDB" id="6864670at2"/>
<evidence type="ECO:0000259" key="1">
    <source>
        <dbReference type="PROSITE" id="PS51186"/>
    </source>
</evidence>